<accession>A0A5K1K3G8</accession>
<dbReference type="EC" id="3.2.1.8" evidence="5"/>
<reference evidence="13" key="1">
    <citation type="submission" date="2019-10" db="EMBL/GenBank/DDBJ databases">
        <authorList>
            <person name="Nor Muhammad N."/>
        </authorList>
    </citation>
    <scope>NUCLEOTIDE SEQUENCE</scope>
</reference>
<evidence type="ECO:0000256" key="11">
    <source>
        <dbReference type="SAM" id="SignalP"/>
    </source>
</evidence>
<dbReference type="PANTHER" id="PTHR31490">
    <property type="entry name" value="GLYCOSYL HYDROLASE"/>
    <property type="match status" value="1"/>
</dbReference>
<sequence length="165" mass="17935">MVAVRLCSTIGFSIPVLLAAARPSPGSSSGSVPASFSPFSPQSGFNAVARSAGKLYFGTATNNYQLNDTAYVAILDDLAMFGQLTPAKAMKWNYTEPEQGVFTWDMGDQIVSLAQQGGKLMRGHNCVWHNDIPAWVTTTTWTAPELAHVVQEHCFNIVRHWAGQM</sequence>
<dbReference type="InterPro" id="IPR017853">
    <property type="entry name" value="GH"/>
</dbReference>
<dbReference type="GO" id="GO:0005576">
    <property type="term" value="C:extracellular region"/>
    <property type="evidence" value="ECO:0007669"/>
    <property type="project" value="UniProtKB-SubCell"/>
</dbReference>
<keyword evidence="9" id="KW-0119">Carbohydrate metabolism</keyword>
<evidence type="ECO:0000256" key="7">
    <source>
        <dbReference type="ARBA" id="ARBA00022651"/>
    </source>
</evidence>
<dbReference type="GO" id="GO:0031176">
    <property type="term" value="F:endo-1,4-beta-xylanase activity"/>
    <property type="evidence" value="ECO:0007669"/>
    <property type="project" value="UniProtKB-EC"/>
</dbReference>
<evidence type="ECO:0000256" key="2">
    <source>
        <dbReference type="ARBA" id="ARBA00004613"/>
    </source>
</evidence>
<dbReference type="PROSITE" id="PS51760">
    <property type="entry name" value="GH10_2"/>
    <property type="match status" value="1"/>
</dbReference>
<dbReference type="InterPro" id="IPR044846">
    <property type="entry name" value="GH10"/>
</dbReference>
<feature type="domain" description="GH10" evidence="12">
    <location>
        <begin position="49"/>
        <end position="165"/>
    </location>
</feature>
<dbReference type="GO" id="GO:0004497">
    <property type="term" value="F:monooxygenase activity"/>
    <property type="evidence" value="ECO:0007669"/>
    <property type="project" value="UniProtKB-KW"/>
</dbReference>
<evidence type="ECO:0000259" key="12">
    <source>
        <dbReference type="PROSITE" id="PS51760"/>
    </source>
</evidence>
<keyword evidence="13" id="KW-0808">Transferase</keyword>
<comment type="subcellular location">
    <subcellularLocation>
        <location evidence="2">Secreted</location>
    </subcellularLocation>
</comment>
<dbReference type="AlphaFoldDB" id="A0A5K1K3G8"/>
<dbReference type="GO" id="GO:0045493">
    <property type="term" value="P:xylan catabolic process"/>
    <property type="evidence" value="ECO:0007669"/>
    <property type="project" value="UniProtKB-KW"/>
</dbReference>
<evidence type="ECO:0000313" key="13">
    <source>
        <dbReference type="EMBL" id="VWP00034.1"/>
    </source>
</evidence>
<comment type="pathway">
    <text evidence="3">Glycan degradation; xylan degradation.</text>
</comment>
<name>A0A5K1K3G8_9APHY</name>
<organism evidence="13">
    <name type="scientific">Ganoderma boninense</name>
    <dbReference type="NCBI Taxonomy" id="34458"/>
    <lineage>
        <taxon>Eukaryota</taxon>
        <taxon>Fungi</taxon>
        <taxon>Dikarya</taxon>
        <taxon>Basidiomycota</taxon>
        <taxon>Agaricomycotina</taxon>
        <taxon>Agaricomycetes</taxon>
        <taxon>Polyporales</taxon>
        <taxon>Polyporaceae</taxon>
        <taxon>Ganoderma</taxon>
    </lineage>
</organism>
<keyword evidence="11" id="KW-0732">Signal</keyword>
<feature type="signal peptide" evidence="11">
    <location>
        <begin position="1"/>
        <end position="21"/>
    </location>
</feature>
<keyword evidence="7" id="KW-0858">Xylan degradation</keyword>
<evidence type="ECO:0000256" key="6">
    <source>
        <dbReference type="ARBA" id="ARBA00022525"/>
    </source>
</evidence>
<gene>
    <name evidence="13" type="primary">Q2I0M6</name>
</gene>
<keyword evidence="6" id="KW-0964">Secreted</keyword>
<feature type="chain" id="PRO_5023867543" description="endo-1,4-beta-xylanase" evidence="11">
    <location>
        <begin position="22"/>
        <end position="165"/>
    </location>
</feature>
<keyword evidence="8" id="KW-0378">Hydrolase</keyword>
<evidence type="ECO:0000256" key="9">
    <source>
        <dbReference type="ARBA" id="ARBA00023277"/>
    </source>
</evidence>
<dbReference type="InterPro" id="IPR001000">
    <property type="entry name" value="GH10_dom"/>
</dbReference>
<protein>
    <recommendedName>
        <fullName evidence="5">endo-1,4-beta-xylanase</fullName>
        <ecNumber evidence="5">3.2.1.8</ecNumber>
    </recommendedName>
</protein>
<dbReference type="Gene3D" id="3.20.20.80">
    <property type="entry name" value="Glycosidases"/>
    <property type="match status" value="1"/>
</dbReference>
<dbReference type="SUPFAM" id="SSF51445">
    <property type="entry name" value="(Trans)glycosidases"/>
    <property type="match status" value="1"/>
</dbReference>
<keyword evidence="13" id="KW-0503">Monooxygenase</keyword>
<evidence type="ECO:0000256" key="5">
    <source>
        <dbReference type="ARBA" id="ARBA00012590"/>
    </source>
</evidence>
<dbReference type="GO" id="GO:0008168">
    <property type="term" value="F:methyltransferase activity"/>
    <property type="evidence" value="ECO:0007669"/>
    <property type="project" value="UniProtKB-KW"/>
</dbReference>
<keyword evidence="13" id="KW-0560">Oxidoreductase</keyword>
<evidence type="ECO:0000256" key="10">
    <source>
        <dbReference type="ARBA" id="ARBA00023326"/>
    </source>
</evidence>
<evidence type="ECO:0000256" key="3">
    <source>
        <dbReference type="ARBA" id="ARBA00004851"/>
    </source>
</evidence>
<proteinExistence type="inferred from homology"/>
<dbReference type="EMBL" id="LR728103">
    <property type="protein sequence ID" value="VWP00034.1"/>
    <property type="molecule type" value="Genomic_DNA"/>
</dbReference>
<comment type="similarity">
    <text evidence="4">Belongs to the glycosyl hydrolase 10 (cellulase F) family.</text>
</comment>
<keyword evidence="13" id="KW-0489">Methyltransferase</keyword>
<keyword evidence="10" id="KW-0624">Polysaccharide degradation</keyword>
<evidence type="ECO:0000256" key="8">
    <source>
        <dbReference type="ARBA" id="ARBA00022801"/>
    </source>
</evidence>
<comment type="catalytic activity">
    <reaction evidence="1">
        <text>Endohydrolysis of (1-&gt;4)-beta-D-xylosidic linkages in xylans.</text>
        <dbReference type="EC" id="3.2.1.8"/>
    </reaction>
</comment>
<dbReference type="Pfam" id="PF00331">
    <property type="entry name" value="Glyco_hydro_10"/>
    <property type="match status" value="1"/>
</dbReference>
<dbReference type="PANTHER" id="PTHR31490:SF35">
    <property type="entry name" value="ENDO-1,4-BETA-XYLANASE"/>
    <property type="match status" value="1"/>
</dbReference>
<evidence type="ECO:0000256" key="4">
    <source>
        <dbReference type="ARBA" id="ARBA00007495"/>
    </source>
</evidence>
<dbReference type="GO" id="GO:0032259">
    <property type="term" value="P:methylation"/>
    <property type="evidence" value="ECO:0007669"/>
    <property type="project" value="UniProtKB-KW"/>
</dbReference>
<evidence type="ECO:0000256" key="1">
    <source>
        <dbReference type="ARBA" id="ARBA00000681"/>
    </source>
</evidence>